<sequence length="93" mass="10309">EKVEETKEQKKNMVNICHLNQGYKLGRHGNGVPQISLSEMLVHRVAEQQQQAPGADIRSRSESTEGHAVVRTAVLRPSPETLSGPLDRPRSIT</sequence>
<proteinExistence type="predicted"/>
<evidence type="ECO:0000313" key="1">
    <source>
        <dbReference type="EMBL" id="KAJ4929388.1"/>
    </source>
</evidence>
<comment type="caution">
    <text evidence="1">The sequence shown here is derived from an EMBL/GenBank/DDBJ whole genome shotgun (WGS) entry which is preliminary data.</text>
</comment>
<reference evidence="1" key="1">
    <citation type="submission" date="2022-11" db="EMBL/GenBank/DDBJ databases">
        <title>Chromosome-level genome of Pogonophryne albipinna.</title>
        <authorList>
            <person name="Jo E."/>
        </authorList>
    </citation>
    <scope>NUCLEOTIDE SEQUENCE</scope>
    <source>
        <strain evidence="1">SGF0006</strain>
        <tissue evidence="1">Muscle</tissue>
    </source>
</reference>
<gene>
    <name evidence="1" type="ORF">JOQ06_004997</name>
</gene>
<feature type="non-terminal residue" evidence="1">
    <location>
        <position position="93"/>
    </location>
</feature>
<name>A0AAD6AQJ4_9TELE</name>
<dbReference type="EMBL" id="JAPTMU010000017">
    <property type="protein sequence ID" value="KAJ4929388.1"/>
    <property type="molecule type" value="Genomic_DNA"/>
</dbReference>
<accession>A0AAD6AQJ4</accession>
<dbReference type="AlphaFoldDB" id="A0AAD6AQJ4"/>
<dbReference type="Proteomes" id="UP001219934">
    <property type="component" value="Unassembled WGS sequence"/>
</dbReference>
<evidence type="ECO:0000313" key="2">
    <source>
        <dbReference type="Proteomes" id="UP001219934"/>
    </source>
</evidence>
<protein>
    <submittedName>
        <fullName evidence="1">Uncharacterized protein</fullName>
    </submittedName>
</protein>
<feature type="non-terminal residue" evidence="1">
    <location>
        <position position="1"/>
    </location>
</feature>
<organism evidence="1 2">
    <name type="scientific">Pogonophryne albipinna</name>
    <dbReference type="NCBI Taxonomy" id="1090488"/>
    <lineage>
        <taxon>Eukaryota</taxon>
        <taxon>Metazoa</taxon>
        <taxon>Chordata</taxon>
        <taxon>Craniata</taxon>
        <taxon>Vertebrata</taxon>
        <taxon>Euteleostomi</taxon>
        <taxon>Actinopterygii</taxon>
        <taxon>Neopterygii</taxon>
        <taxon>Teleostei</taxon>
        <taxon>Neoteleostei</taxon>
        <taxon>Acanthomorphata</taxon>
        <taxon>Eupercaria</taxon>
        <taxon>Perciformes</taxon>
        <taxon>Notothenioidei</taxon>
        <taxon>Pogonophryne</taxon>
    </lineage>
</organism>
<keyword evidence="2" id="KW-1185">Reference proteome</keyword>